<reference evidence="1 2" key="1">
    <citation type="submission" date="2023-03" db="EMBL/GenBank/DDBJ databases">
        <title>Genome insight into feeding habits of ladybird beetles.</title>
        <authorList>
            <person name="Li H.-S."/>
            <person name="Huang Y.-H."/>
            <person name="Pang H."/>
        </authorList>
    </citation>
    <scope>NUCLEOTIDE SEQUENCE [LARGE SCALE GENOMIC DNA]</scope>
    <source>
        <strain evidence="1">SYSU_2023b</strain>
        <tissue evidence="1">Whole body</tissue>
    </source>
</reference>
<comment type="caution">
    <text evidence="1">The sequence shown here is derived from an EMBL/GenBank/DDBJ whole genome shotgun (WGS) entry which is preliminary data.</text>
</comment>
<keyword evidence="2" id="KW-1185">Reference proteome</keyword>
<dbReference type="AlphaFoldDB" id="A0AAW1UPM7"/>
<evidence type="ECO:0008006" key="3">
    <source>
        <dbReference type="Google" id="ProtNLM"/>
    </source>
</evidence>
<dbReference type="Proteomes" id="UP001431783">
    <property type="component" value="Unassembled WGS sequence"/>
</dbReference>
<sequence>MVEHPDSKCVILISIDIKTVFNTARREHIVQAMGKAGLSHYLINLIRNYLNKRMMKIRGMEMQCYMVVPQGSVLGLIYDYITEVMRTKEKKAGSYRDELQEKEEKGGA</sequence>
<proteinExistence type="predicted"/>
<gene>
    <name evidence="1" type="ORF">WA026_021824</name>
</gene>
<evidence type="ECO:0000313" key="2">
    <source>
        <dbReference type="Proteomes" id="UP001431783"/>
    </source>
</evidence>
<name>A0AAW1UPM7_9CUCU</name>
<protein>
    <recommendedName>
        <fullName evidence="3">Reverse transcriptase domain-containing protein</fullName>
    </recommendedName>
</protein>
<organism evidence="1 2">
    <name type="scientific">Henosepilachna vigintioctopunctata</name>
    <dbReference type="NCBI Taxonomy" id="420089"/>
    <lineage>
        <taxon>Eukaryota</taxon>
        <taxon>Metazoa</taxon>
        <taxon>Ecdysozoa</taxon>
        <taxon>Arthropoda</taxon>
        <taxon>Hexapoda</taxon>
        <taxon>Insecta</taxon>
        <taxon>Pterygota</taxon>
        <taxon>Neoptera</taxon>
        <taxon>Endopterygota</taxon>
        <taxon>Coleoptera</taxon>
        <taxon>Polyphaga</taxon>
        <taxon>Cucujiformia</taxon>
        <taxon>Coccinelloidea</taxon>
        <taxon>Coccinellidae</taxon>
        <taxon>Epilachninae</taxon>
        <taxon>Epilachnini</taxon>
        <taxon>Henosepilachna</taxon>
    </lineage>
</organism>
<accession>A0AAW1UPM7</accession>
<dbReference type="EMBL" id="JARQZJ010000077">
    <property type="protein sequence ID" value="KAK9882483.1"/>
    <property type="molecule type" value="Genomic_DNA"/>
</dbReference>
<evidence type="ECO:0000313" key="1">
    <source>
        <dbReference type="EMBL" id="KAK9882483.1"/>
    </source>
</evidence>